<dbReference type="PANTHER" id="PTHR42643:SF30">
    <property type="entry name" value="IONOTROPIC RECEPTOR 40A-RELATED"/>
    <property type="match status" value="1"/>
</dbReference>
<feature type="signal peptide" evidence="10">
    <location>
        <begin position="1"/>
        <end position="22"/>
    </location>
</feature>
<evidence type="ECO:0000256" key="9">
    <source>
        <dbReference type="SAM" id="Phobius"/>
    </source>
</evidence>
<reference evidence="12" key="1">
    <citation type="submission" date="2022-01" db="EMBL/GenBank/DDBJ databases">
        <authorList>
            <person name="King R."/>
        </authorList>
    </citation>
    <scope>NUCLEOTIDE SEQUENCE</scope>
</reference>
<keyword evidence="5 9" id="KW-1133">Transmembrane helix</keyword>
<proteinExistence type="inferred from homology"/>
<dbReference type="GO" id="GO:0050906">
    <property type="term" value="P:detection of stimulus involved in sensory perception"/>
    <property type="evidence" value="ECO:0007669"/>
    <property type="project" value="UniProtKB-ARBA"/>
</dbReference>
<evidence type="ECO:0000313" key="12">
    <source>
        <dbReference type="EMBL" id="CAG9811164.1"/>
    </source>
</evidence>
<evidence type="ECO:0000256" key="10">
    <source>
        <dbReference type="SAM" id="SignalP"/>
    </source>
</evidence>
<dbReference type="InterPro" id="IPR001320">
    <property type="entry name" value="Iontro_rcpt_C"/>
</dbReference>
<protein>
    <recommendedName>
        <fullName evidence="11">Ionotropic glutamate receptor C-terminal domain-containing protein</fullName>
    </recommendedName>
</protein>
<keyword evidence="13" id="KW-1185">Reference proteome</keyword>
<dbReference type="GO" id="GO:0015276">
    <property type="term" value="F:ligand-gated monoatomic ion channel activity"/>
    <property type="evidence" value="ECO:0007669"/>
    <property type="project" value="InterPro"/>
</dbReference>
<dbReference type="GO" id="GO:0005886">
    <property type="term" value="C:plasma membrane"/>
    <property type="evidence" value="ECO:0007669"/>
    <property type="project" value="UniProtKB-SubCell"/>
</dbReference>
<keyword evidence="8" id="KW-0325">Glycoprotein</keyword>
<keyword evidence="4 9" id="KW-0812">Transmembrane</keyword>
<keyword evidence="7" id="KW-0675">Receptor</keyword>
<dbReference type="OrthoDB" id="7739311at2759"/>
<accession>A0A9N9WYM3</accession>
<dbReference type="InterPro" id="IPR052192">
    <property type="entry name" value="Insect_Ionotropic_Sensory_Rcpt"/>
</dbReference>
<reference evidence="12" key="2">
    <citation type="submission" date="2022-10" db="EMBL/GenBank/DDBJ databases">
        <authorList>
            <consortium name="ENA_rothamsted_submissions"/>
            <consortium name="culmorum"/>
            <person name="King R."/>
        </authorList>
    </citation>
    <scope>NUCLEOTIDE SEQUENCE</scope>
</reference>
<evidence type="ECO:0000256" key="1">
    <source>
        <dbReference type="ARBA" id="ARBA00004651"/>
    </source>
</evidence>
<comment type="similarity">
    <text evidence="2">Belongs to the glutamate-gated ion channel (TC 1.A.10.1) family.</text>
</comment>
<feature type="transmembrane region" description="Helical" evidence="9">
    <location>
        <begin position="590"/>
        <end position="609"/>
    </location>
</feature>
<evidence type="ECO:0000256" key="6">
    <source>
        <dbReference type="ARBA" id="ARBA00023136"/>
    </source>
</evidence>
<dbReference type="PANTHER" id="PTHR42643">
    <property type="entry name" value="IONOTROPIC RECEPTOR 20A-RELATED"/>
    <property type="match status" value="1"/>
</dbReference>
<feature type="chain" id="PRO_5040236975" description="Ionotropic glutamate receptor C-terminal domain-containing protein" evidence="10">
    <location>
        <begin position="23"/>
        <end position="639"/>
    </location>
</feature>
<organism evidence="12 13">
    <name type="scientific">Chironomus riparius</name>
    <dbReference type="NCBI Taxonomy" id="315576"/>
    <lineage>
        <taxon>Eukaryota</taxon>
        <taxon>Metazoa</taxon>
        <taxon>Ecdysozoa</taxon>
        <taxon>Arthropoda</taxon>
        <taxon>Hexapoda</taxon>
        <taxon>Insecta</taxon>
        <taxon>Pterygota</taxon>
        <taxon>Neoptera</taxon>
        <taxon>Endopterygota</taxon>
        <taxon>Diptera</taxon>
        <taxon>Nematocera</taxon>
        <taxon>Chironomoidea</taxon>
        <taxon>Chironomidae</taxon>
        <taxon>Chironominae</taxon>
        <taxon>Chironomus</taxon>
    </lineage>
</organism>
<feature type="transmembrane region" description="Helical" evidence="9">
    <location>
        <begin position="349"/>
        <end position="369"/>
    </location>
</feature>
<keyword evidence="3" id="KW-1003">Cell membrane</keyword>
<comment type="subcellular location">
    <subcellularLocation>
        <location evidence="1">Cell membrane</location>
        <topology evidence="1">Multi-pass membrane protein</topology>
    </subcellularLocation>
</comment>
<dbReference type="Pfam" id="PF00060">
    <property type="entry name" value="Lig_chan"/>
    <property type="match status" value="1"/>
</dbReference>
<evidence type="ECO:0000256" key="3">
    <source>
        <dbReference type="ARBA" id="ARBA00022475"/>
    </source>
</evidence>
<dbReference type="AlphaFoldDB" id="A0A9N9WYM3"/>
<feature type="transmembrane region" description="Helical" evidence="9">
    <location>
        <begin position="405"/>
        <end position="424"/>
    </location>
</feature>
<evidence type="ECO:0000256" key="8">
    <source>
        <dbReference type="ARBA" id="ARBA00023180"/>
    </source>
</evidence>
<keyword evidence="10" id="KW-0732">Signal</keyword>
<sequence length="639" mass="74829">MKFLKILIYFEISLPIFTLTSSIFHQQSSTTSISTAIVSICEEFFINNSIKFDFIMYGEHSRHLSDVINGVLKKYPKNSSIIIRDMKNFGNWNHILNDSAVIFVKNSTYVHNFNRHAKFKNLYPKHLKILFYIEEPTAKILTKFSEFTTDIPSIITSEYFIINSKKFLQLFTVNHFADGICNQITPTTLNIFFKTSRKWKWELKNHRKFLNFHQCPLTILESYGGALNIESLNLELFACLKAHKSQFCHDLRRNLTKAPNLKLRGLTYELFELMAKTANFTPKYEFLPLSSKNKSEIYVKIWRIPFNTDDPFMHLLMPIYPYEYIIVTTPSEYYTNYEKLLLPFDVTTWILIIIAFLTSFLMISLMEIFHKLSNLRSLHSSFVNVIQVIFGNSVKRPPRKVLQRVVMILFIFLCLIFRTCYQNKLFEFITDEMRKPPPRDLDDLFARSYNIVSYLEPRMFFLLKQKLMPRKKNKTVHVDNQHKVLKFFCANYEDSTAKLGFFMPKSVLGYTNTMCGSPATILKNFKFVDDSMNFGITRNSILYESLSEVIEKLNPSGIIQYLINYDSWVTYDKFDSAVTKVPRILTFNDLSFGFVLWLAACGISVVGFAVEMTEYKMRIAIKNMIGVVVFLSSVKWRFL</sequence>
<evidence type="ECO:0000256" key="7">
    <source>
        <dbReference type="ARBA" id="ARBA00023170"/>
    </source>
</evidence>
<feature type="domain" description="Ionotropic glutamate receptor C-terminal" evidence="11">
    <location>
        <begin position="346"/>
        <end position="475"/>
    </location>
</feature>
<dbReference type="Gene3D" id="1.10.287.70">
    <property type="match status" value="1"/>
</dbReference>
<evidence type="ECO:0000256" key="2">
    <source>
        <dbReference type="ARBA" id="ARBA00008685"/>
    </source>
</evidence>
<name>A0A9N9WYM3_9DIPT</name>
<keyword evidence="6 9" id="KW-0472">Membrane</keyword>
<evidence type="ECO:0000313" key="13">
    <source>
        <dbReference type="Proteomes" id="UP001153620"/>
    </source>
</evidence>
<dbReference type="Proteomes" id="UP001153620">
    <property type="component" value="Chromosome 4"/>
</dbReference>
<evidence type="ECO:0000256" key="4">
    <source>
        <dbReference type="ARBA" id="ARBA00022692"/>
    </source>
</evidence>
<evidence type="ECO:0000259" key="11">
    <source>
        <dbReference type="Pfam" id="PF00060"/>
    </source>
</evidence>
<evidence type="ECO:0000256" key="5">
    <source>
        <dbReference type="ARBA" id="ARBA00022989"/>
    </source>
</evidence>
<gene>
    <name evidence="12" type="ORF">CHIRRI_LOCUS13973</name>
</gene>
<dbReference type="EMBL" id="OU895880">
    <property type="protein sequence ID" value="CAG9811164.1"/>
    <property type="molecule type" value="Genomic_DNA"/>
</dbReference>